<organism evidence="1 2">
    <name type="scientific">Linum trigynum</name>
    <dbReference type="NCBI Taxonomy" id="586398"/>
    <lineage>
        <taxon>Eukaryota</taxon>
        <taxon>Viridiplantae</taxon>
        <taxon>Streptophyta</taxon>
        <taxon>Embryophyta</taxon>
        <taxon>Tracheophyta</taxon>
        <taxon>Spermatophyta</taxon>
        <taxon>Magnoliopsida</taxon>
        <taxon>eudicotyledons</taxon>
        <taxon>Gunneridae</taxon>
        <taxon>Pentapetalae</taxon>
        <taxon>rosids</taxon>
        <taxon>fabids</taxon>
        <taxon>Malpighiales</taxon>
        <taxon>Linaceae</taxon>
        <taxon>Linum</taxon>
    </lineage>
</organism>
<gene>
    <name evidence="1" type="ORF">LTRI10_LOCUS26108</name>
</gene>
<evidence type="ECO:0000313" key="2">
    <source>
        <dbReference type="Proteomes" id="UP001497516"/>
    </source>
</evidence>
<sequence>MPRSAIELTARRWTAEGLEFVDDGGFSGEIRSTDRRDCIVDRGNFLDVAVAGAFSERNLALFRRLCNSAGDC</sequence>
<proteinExistence type="predicted"/>
<dbReference type="Proteomes" id="UP001497516">
    <property type="component" value="Chromosome 4"/>
</dbReference>
<protein>
    <submittedName>
        <fullName evidence="1">Uncharacterized protein</fullName>
    </submittedName>
</protein>
<dbReference type="EMBL" id="OZ034817">
    <property type="protein sequence ID" value="CAL1384940.1"/>
    <property type="molecule type" value="Genomic_DNA"/>
</dbReference>
<dbReference type="AlphaFoldDB" id="A0AAV2EHD7"/>
<accession>A0AAV2EHD7</accession>
<keyword evidence="2" id="KW-1185">Reference proteome</keyword>
<reference evidence="1 2" key="1">
    <citation type="submission" date="2024-04" db="EMBL/GenBank/DDBJ databases">
        <authorList>
            <person name="Fracassetti M."/>
        </authorList>
    </citation>
    <scope>NUCLEOTIDE SEQUENCE [LARGE SCALE GENOMIC DNA]</scope>
</reference>
<name>A0AAV2EHD7_9ROSI</name>
<evidence type="ECO:0000313" key="1">
    <source>
        <dbReference type="EMBL" id="CAL1384940.1"/>
    </source>
</evidence>